<accession>A0ACC0US38</accession>
<dbReference type="EMBL" id="CM047948">
    <property type="protein sequence ID" value="KAI9896324.1"/>
    <property type="molecule type" value="Genomic_DNA"/>
</dbReference>
<evidence type="ECO:0000313" key="2">
    <source>
        <dbReference type="Proteomes" id="UP001163324"/>
    </source>
</evidence>
<comment type="caution">
    <text evidence="1">The sequence shown here is derived from an EMBL/GenBank/DDBJ whole genome shotgun (WGS) entry which is preliminary data.</text>
</comment>
<organism evidence="1 2">
    <name type="scientific">Trichothecium roseum</name>
    <dbReference type="NCBI Taxonomy" id="47278"/>
    <lineage>
        <taxon>Eukaryota</taxon>
        <taxon>Fungi</taxon>
        <taxon>Dikarya</taxon>
        <taxon>Ascomycota</taxon>
        <taxon>Pezizomycotina</taxon>
        <taxon>Sordariomycetes</taxon>
        <taxon>Hypocreomycetidae</taxon>
        <taxon>Hypocreales</taxon>
        <taxon>Hypocreales incertae sedis</taxon>
        <taxon>Trichothecium</taxon>
    </lineage>
</organism>
<gene>
    <name evidence="1" type="ORF">N3K66_008496</name>
</gene>
<keyword evidence="2" id="KW-1185">Reference proteome</keyword>
<dbReference type="Proteomes" id="UP001163324">
    <property type="component" value="Chromosome 9"/>
</dbReference>
<protein>
    <submittedName>
        <fullName evidence="1">Uncharacterized protein</fullName>
    </submittedName>
</protein>
<name>A0ACC0US38_9HYPO</name>
<proteinExistence type="predicted"/>
<reference evidence="1" key="1">
    <citation type="submission" date="2022-10" db="EMBL/GenBank/DDBJ databases">
        <title>Complete Genome of Trichothecium roseum strain YXFP-22015, a Plant Pathogen Isolated from Citrus.</title>
        <authorList>
            <person name="Wang Y."/>
            <person name="Zhu L."/>
        </authorList>
    </citation>
    <scope>NUCLEOTIDE SEQUENCE</scope>
    <source>
        <strain evidence="1">YXFP-22015</strain>
    </source>
</reference>
<evidence type="ECO:0000313" key="1">
    <source>
        <dbReference type="EMBL" id="KAI9896324.1"/>
    </source>
</evidence>
<sequence>MSSRPTWQLGLRLLRQPIASTRTSAKNTCQQCRSFQISVPRRAAKTTKGAAASFSYNGTRTLGLALLAGAGIFSAAYALSRQYRISLDAPATSESLQPLDLPEFRLSEIRKHDGHSEQPWIIHGNKVYDITDWVPAHPGGDVILRAAGGPVDRYWDIFAIHKSQYVYDILAQYLIGHVHPSDLTADGTRLAQNDEIEDPFSDDPKRHADLITRTMKPRNAETPEDALTEHFLTPNDLFYVRNHMWVPSVGTGEGADLDPEQHILTIELADGLTKSYTLQDLKERFPHRSVTAVLQCSGNRRSHMSAGSGRKANGLPWSAGAISNAKWEGVLLADVLKDAGFDPATREDDSETKHVHFSAMEAYGASIPIRKATDPVGDVLLAWGMNGQPLPRDHGFPLRSIVPGNVAARSVKWLNRITLSDEESPSQWQRKDYKCFGPNETAVDWDAAPAIQEMPVQSAITGIKVSDPADDKQGRPVTLTGYAISGGGRAVVRVDVSLDGGRTWSQARLIDDCAANPESCAGNAQWSWKRWRFEGLADLNVAAAAAASAAAAGVSGESRNDPRLGKKCTTFVCKATDEVYNTQPENHASTWNVRGNLATAWHRVRVCADCMGKVEKKGQEVPL</sequence>